<dbReference type="EMBL" id="LWLV01001691">
    <property type="protein sequence ID" value="OTA40474.1"/>
    <property type="molecule type" value="Genomic_DNA"/>
</dbReference>
<name>A0A1Y2T413_SYMTR</name>
<protein>
    <submittedName>
        <fullName evidence="10">PTS N'-diacetylchitobiose transporter subunit IIC</fullName>
    </submittedName>
    <submittedName>
        <fullName evidence="9">PTS mannose/fructose/sorbose transporter subunit IIB</fullName>
    </submittedName>
</protein>
<evidence type="ECO:0000313" key="10">
    <source>
        <dbReference type="EMBL" id="OTA40474.1"/>
    </source>
</evidence>
<keyword evidence="6" id="KW-0598">Phosphotransferase system</keyword>
<comment type="subcellular location">
    <subcellularLocation>
        <location evidence="1">Cytoplasm</location>
    </subcellularLocation>
</comment>
<dbReference type="EMBL" id="PIUK01000026">
    <property type="protein sequence ID" value="MBY6275470.1"/>
    <property type="molecule type" value="Genomic_DNA"/>
</dbReference>
<evidence type="ECO:0000313" key="11">
    <source>
        <dbReference type="Proteomes" id="UP000194267"/>
    </source>
</evidence>
<sequence length="163" mass="17766">MPVVHMRIDNRLIHGQVTVAWASHLSADHMIVCNDKVAQDPIQKMMLPAAARGVKTSVLSVADTLAYCASPEAEQERIFIIAKFPSDALALLDGGLKPQEINVGNQAPIPGTKFTMVTRTCAVTPEDAAIYREIVKRGYELTGRMVPADPKNDFIELIAKKGL</sequence>
<dbReference type="Gene3D" id="3.40.35.10">
    <property type="entry name" value="Phosphotransferase system, sorbose subfamily IIB component"/>
    <property type="match status" value="1"/>
</dbReference>
<evidence type="ECO:0000259" key="8">
    <source>
        <dbReference type="PROSITE" id="PS51101"/>
    </source>
</evidence>
<keyword evidence="5" id="KW-0808">Transferase</keyword>
<evidence type="ECO:0000256" key="1">
    <source>
        <dbReference type="ARBA" id="ARBA00004496"/>
    </source>
</evidence>
<dbReference type="GO" id="GO:0016301">
    <property type="term" value="F:kinase activity"/>
    <property type="evidence" value="ECO:0007669"/>
    <property type="project" value="UniProtKB-KW"/>
</dbReference>
<dbReference type="AlphaFoldDB" id="A0A1Y2T413"/>
<dbReference type="GO" id="GO:0005737">
    <property type="term" value="C:cytoplasm"/>
    <property type="evidence" value="ECO:0007669"/>
    <property type="project" value="UniProtKB-SubCell"/>
</dbReference>
<dbReference type="RefSeq" id="WP_043713870.1">
    <property type="nucleotide sequence ID" value="NZ_JACSIR010000081.1"/>
</dbReference>
<gene>
    <name evidence="10" type="ORF">A6D92_17005</name>
    <name evidence="9" type="ORF">CWE10_04500</name>
</gene>
<dbReference type="GO" id="GO:0009401">
    <property type="term" value="P:phosphoenolpyruvate-dependent sugar phosphotransferase system"/>
    <property type="evidence" value="ECO:0007669"/>
    <property type="project" value="UniProtKB-KW"/>
</dbReference>
<organism evidence="10 11">
    <name type="scientific">Symbiobacterium thermophilum</name>
    <dbReference type="NCBI Taxonomy" id="2734"/>
    <lineage>
        <taxon>Bacteria</taxon>
        <taxon>Bacillati</taxon>
        <taxon>Bacillota</taxon>
        <taxon>Clostridia</taxon>
        <taxon>Eubacteriales</taxon>
        <taxon>Symbiobacteriaceae</taxon>
        <taxon>Symbiobacterium</taxon>
    </lineage>
</organism>
<reference evidence="11" key="1">
    <citation type="submission" date="2016-04" db="EMBL/GenBank/DDBJ databases">
        <authorList>
            <person name="Antunes L.P."/>
            <person name="Martins L.F."/>
            <person name="Pereira R.V."/>
            <person name="Thomas A.M."/>
            <person name="Barbosa D."/>
            <person name="Nascimento L."/>
            <person name="Silva G.M."/>
            <person name="Condomitti G.W."/>
            <person name="Digiampietri L.A."/>
            <person name="Lombardi K.C."/>
            <person name="Ramos P.L."/>
            <person name="Quaggio R.B."/>
            <person name="Oliveira J.C."/>
            <person name="Pascon R.C."/>
            <person name="Cruz J.B."/>
            <person name="Silva A.M."/>
            <person name="Setubal J.C."/>
        </authorList>
    </citation>
    <scope>NUCLEOTIDE SEQUENCE [LARGE SCALE GENOMIC DNA]</scope>
</reference>
<dbReference type="InterPro" id="IPR004720">
    <property type="entry name" value="PTS_IIB_sorbose-sp"/>
</dbReference>
<dbReference type="SUPFAM" id="SSF52728">
    <property type="entry name" value="PTS IIb component"/>
    <property type="match status" value="1"/>
</dbReference>
<dbReference type="PROSITE" id="PS51101">
    <property type="entry name" value="PTS_EIIB_TYPE_4"/>
    <property type="match status" value="1"/>
</dbReference>
<dbReference type="Proteomes" id="UP000194267">
    <property type="component" value="Unassembled WGS sequence"/>
</dbReference>
<evidence type="ECO:0000256" key="3">
    <source>
        <dbReference type="ARBA" id="ARBA00022490"/>
    </source>
</evidence>
<reference evidence="10" key="2">
    <citation type="submission" date="2016-04" db="EMBL/GenBank/DDBJ databases">
        <authorList>
            <person name="Evans L.H."/>
            <person name="Alamgir A."/>
            <person name="Owens N."/>
            <person name="Weber N.D."/>
            <person name="Virtaneva K."/>
            <person name="Barbian K."/>
            <person name="Babar A."/>
            <person name="Rosenke K."/>
        </authorList>
    </citation>
    <scope>NUCLEOTIDE SEQUENCE [LARGE SCALE GENOMIC DNA]</scope>
    <source>
        <strain evidence="10">G2</strain>
    </source>
</reference>
<dbReference type="Pfam" id="PF03830">
    <property type="entry name" value="PTSIIB_sorb"/>
    <property type="match status" value="1"/>
</dbReference>
<keyword evidence="3" id="KW-0963">Cytoplasm</keyword>
<keyword evidence="7" id="KW-0418">Kinase</keyword>
<evidence type="ECO:0000256" key="5">
    <source>
        <dbReference type="ARBA" id="ARBA00022679"/>
    </source>
</evidence>
<evidence type="ECO:0000256" key="6">
    <source>
        <dbReference type="ARBA" id="ARBA00022683"/>
    </source>
</evidence>
<dbReference type="InterPro" id="IPR036667">
    <property type="entry name" value="PTS_IIB_sorbose-sp_sf"/>
</dbReference>
<evidence type="ECO:0000313" key="9">
    <source>
        <dbReference type="EMBL" id="MBY6275470.1"/>
    </source>
</evidence>
<keyword evidence="2" id="KW-0813">Transport</keyword>
<accession>A0A1Y2T413</accession>
<proteinExistence type="predicted"/>
<dbReference type="Proteomes" id="UP000732377">
    <property type="component" value="Unassembled WGS sequence"/>
</dbReference>
<dbReference type="GO" id="GO:0008982">
    <property type="term" value="F:protein-N(PI)-phosphohistidine-sugar phosphotransferase activity"/>
    <property type="evidence" value="ECO:0007669"/>
    <property type="project" value="InterPro"/>
</dbReference>
<evidence type="ECO:0000256" key="2">
    <source>
        <dbReference type="ARBA" id="ARBA00022448"/>
    </source>
</evidence>
<reference evidence="9" key="3">
    <citation type="submission" date="2017-11" db="EMBL/GenBank/DDBJ databases">
        <title>Three new genomes from thermophilic consortium.</title>
        <authorList>
            <person name="Quaggio R."/>
            <person name="Amgarten D."/>
            <person name="Setubal J.C."/>
        </authorList>
    </citation>
    <scope>NUCLEOTIDE SEQUENCE</scope>
    <source>
        <strain evidence="9">ZCTH01-B2</strain>
    </source>
</reference>
<keyword evidence="4" id="KW-0762">Sugar transport</keyword>
<evidence type="ECO:0000256" key="7">
    <source>
        <dbReference type="ARBA" id="ARBA00022777"/>
    </source>
</evidence>
<feature type="domain" description="PTS EIIB type-4" evidence="8">
    <location>
        <begin position="1"/>
        <end position="163"/>
    </location>
</feature>
<evidence type="ECO:0000256" key="4">
    <source>
        <dbReference type="ARBA" id="ARBA00022597"/>
    </source>
</evidence>
<comment type="caution">
    <text evidence="10">The sequence shown here is derived from an EMBL/GenBank/DDBJ whole genome shotgun (WGS) entry which is preliminary data.</text>
</comment>